<reference evidence="1 2" key="1">
    <citation type="submission" date="2019-05" db="EMBL/GenBank/DDBJ databases">
        <title>Another draft genome of Portunus trituberculatus and its Hox gene families provides insights of decapod evolution.</title>
        <authorList>
            <person name="Jeong J.-H."/>
            <person name="Song I."/>
            <person name="Kim S."/>
            <person name="Choi T."/>
            <person name="Kim D."/>
            <person name="Ryu S."/>
            <person name="Kim W."/>
        </authorList>
    </citation>
    <scope>NUCLEOTIDE SEQUENCE [LARGE SCALE GENOMIC DNA]</scope>
    <source>
        <tissue evidence="1">Muscle</tissue>
    </source>
</reference>
<evidence type="ECO:0000313" key="2">
    <source>
        <dbReference type="Proteomes" id="UP000324222"/>
    </source>
</evidence>
<gene>
    <name evidence="1" type="ORF">E2C01_033246</name>
</gene>
<accession>A0A5B7EY80</accession>
<comment type="caution">
    <text evidence="1">The sequence shown here is derived from an EMBL/GenBank/DDBJ whole genome shotgun (WGS) entry which is preliminary data.</text>
</comment>
<organism evidence="1 2">
    <name type="scientific">Portunus trituberculatus</name>
    <name type="common">Swimming crab</name>
    <name type="synonym">Neptunus trituberculatus</name>
    <dbReference type="NCBI Taxonomy" id="210409"/>
    <lineage>
        <taxon>Eukaryota</taxon>
        <taxon>Metazoa</taxon>
        <taxon>Ecdysozoa</taxon>
        <taxon>Arthropoda</taxon>
        <taxon>Crustacea</taxon>
        <taxon>Multicrustacea</taxon>
        <taxon>Malacostraca</taxon>
        <taxon>Eumalacostraca</taxon>
        <taxon>Eucarida</taxon>
        <taxon>Decapoda</taxon>
        <taxon>Pleocyemata</taxon>
        <taxon>Brachyura</taxon>
        <taxon>Eubrachyura</taxon>
        <taxon>Portunoidea</taxon>
        <taxon>Portunidae</taxon>
        <taxon>Portuninae</taxon>
        <taxon>Portunus</taxon>
    </lineage>
</organism>
<evidence type="ECO:0000313" key="1">
    <source>
        <dbReference type="EMBL" id="MPC39701.1"/>
    </source>
</evidence>
<proteinExistence type="predicted"/>
<name>A0A5B7EY80_PORTR</name>
<keyword evidence="2" id="KW-1185">Reference proteome</keyword>
<sequence length="65" mass="7136">MRGSSRSQSVSDFPTPTLHLHVFLAPHKAAAPVTAGHQQDVKVLRLELIRDGVTFKSDAAENRSR</sequence>
<dbReference type="AlphaFoldDB" id="A0A5B7EY80"/>
<protein>
    <submittedName>
        <fullName evidence="1">Uncharacterized protein</fullName>
    </submittedName>
</protein>
<dbReference type="Proteomes" id="UP000324222">
    <property type="component" value="Unassembled WGS sequence"/>
</dbReference>
<dbReference type="EMBL" id="VSRR010004445">
    <property type="protein sequence ID" value="MPC39701.1"/>
    <property type="molecule type" value="Genomic_DNA"/>
</dbReference>